<gene>
    <name evidence="2" type="ORF">GLOINDRAFT_33692</name>
</gene>
<sequence length="223" mass="26699">MIDMKKKLSINVTYLMAEKLTHFSSANRLYSSNKGNSYTLLDFDSLRKNNTQLQVFTNNQRIIDSDRKNVNVRFHIFKYLIAVMLALLISRGMRTKYFNKLRALLIEKYQLLIKWLEFTSSRNNETTTYIRFSVRHITWYFSFKLPCNICAITMSKNRKVYWKCKKQVIQQLPKVPLENAVFKDLMYKKKKEIYLPQRGISFVKQLAYKDKKLYKYYEGSTPI</sequence>
<dbReference type="HOGENOM" id="CLU_1240710_0_0_1"/>
<organism evidence="2">
    <name type="scientific">Rhizophagus irregularis (strain DAOM 181602 / DAOM 197198 / MUCL 43194)</name>
    <name type="common">Arbuscular mycorrhizal fungus</name>
    <name type="synonym">Glomus intraradices</name>
    <dbReference type="NCBI Taxonomy" id="747089"/>
    <lineage>
        <taxon>Eukaryota</taxon>
        <taxon>Fungi</taxon>
        <taxon>Fungi incertae sedis</taxon>
        <taxon>Mucoromycota</taxon>
        <taxon>Glomeromycotina</taxon>
        <taxon>Glomeromycetes</taxon>
        <taxon>Glomerales</taxon>
        <taxon>Glomeraceae</taxon>
        <taxon>Rhizophagus</taxon>
    </lineage>
</organism>
<dbReference type="EMBL" id="KI291125">
    <property type="protein sequence ID" value="ESA06804.1"/>
    <property type="molecule type" value="Genomic_DNA"/>
</dbReference>
<name>U9TF58_RHIID</name>
<dbReference type="AlphaFoldDB" id="U9TF58"/>
<reference evidence="2" key="1">
    <citation type="submission" date="2013-07" db="EMBL/GenBank/DDBJ databases">
        <title>The genome of an arbuscular mycorrhizal fungus provides insights into the evolution of the oldest plant symbiosis.</title>
        <authorList>
            <consortium name="DOE Joint Genome Institute"/>
            <person name="Tisserant E."/>
            <person name="Malbreil M."/>
            <person name="Kuo A."/>
            <person name="Kohler A."/>
            <person name="Symeonidi A."/>
            <person name="Balestrini R."/>
            <person name="Charron P."/>
            <person name="Duensing N."/>
            <person name="Frei-dit-Frey N."/>
            <person name="Gianinazzi-Pearson V."/>
            <person name="Gilbert B."/>
            <person name="Handa Y."/>
            <person name="Hijri M."/>
            <person name="Kaul R."/>
            <person name="Kawaguchi M."/>
            <person name="Krajinski F."/>
            <person name="Lammers P."/>
            <person name="Lapierre D."/>
            <person name="Masclaux F.G."/>
            <person name="Murat C."/>
            <person name="Morin E."/>
            <person name="Ndikumana S."/>
            <person name="Pagni M."/>
            <person name="Petitpierre D."/>
            <person name="Requena N."/>
            <person name="Rosikiewicz P."/>
            <person name="Riley R."/>
            <person name="Saito K."/>
            <person name="San Clemente H."/>
            <person name="Shapiro H."/>
            <person name="van Tuinen D."/>
            <person name="Becard G."/>
            <person name="Bonfante P."/>
            <person name="Paszkowski U."/>
            <person name="Shachar-Hill Y."/>
            <person name="Young J.P."/>
            <person name="Sanders I.R."/>
            <person name="Henrissat B."/>
            <person name="Rensing S.A."/>
            <person name="Grigoriev I.V."/>
            <person name="Corradi N."/>
            <person name="Roux C."/>
            <person name="Martin F."/>
        </authorList>
    </citation>
    <scope>NUCLEOTIDE SEQUENCE</scope>
    <source>
        <strain evidence="2">DAOM 197198</strain>
    </source>
</reference>
<feature type="transmembrane region" description="Helical" evidence="1">
    <location>
        <begin position="76"/>
        <end position="93"/>
    </location>
</feature>
<evidence type="ECO:0000256" key="1">
    <source>
        <dbReference type="SAM" id="Phobius"/>
    </source>
</evidence>
<accession>U9TF58</accession>
<keyword evidence="1" id="KW-1133">Transmembrane helix</keyword>
<protein>
    <submittedName>
        <fullName evidence="2">Uncharacterized protein</fullName>
    </submittedName>
</protein>
<keyword evidence="1" id="KW-0472">Membrane</keyword>
<keyword evidence="1" id="KW-0812">Transmembrane</keyword>
<evidence type="ECO:0000313" key="2">
    <source>
        <dbReference type="EMBL" id="ESA06804.1"/>
    </source>
</evidence>
<proteinExistence type="predicted"/>